<dbReference type="RefSeq" id="XP_020429647.1">
    <property type="nucleotide sequence ID" value="XM_020582866.1"/>
</dbReference>
<feature type="compositionally biased region" description="Polar residues" evidence="1">
    <location>
        <begin position="92"/>
        <end position="105"/>
    </location>
</feature>
<dbReference type="AlphaFoldDB" id="D3BLR8"/>
<gene>
    <name evidence="2" type="ORF">PPL_12121</name>
</gene>
<name>D3BLR8_HETP5</name>
<evidence type="ECO:0000313" key="3">
    <source>
        <dbReference type="Proteomes" id="UP000001396"/>
    </source>
</evidence>
<proteinExistence type="predicted"/>
<organism evidence="2 3">
    <name type="scientific">Heterostelium pallidum (strain ATCC 26659 / Pp 5 / PN500)</name>
    <name type="common">Cellular slime mold</name>
    <name type="synonym">Polysphondylium pallidum</name>
    <dbReference type="NCBI Taxonomy" id="670386"/>
    <lineage>
        <taxon>Eukaryota</taxon>
        <taxon>Amoebozoa</taxon>
        <taxon>Evosea</taxon>
        <taxon>Eumycetozoa</taxon>
        <taxon>Dictyostelia</taxon>
        <taxon>Acytosteliales</taxon>
        <taxon>Acytosteliaceae</taxon>
        <taxon>Heterostelium</taxon>
    </lineage>
</organism>
<keyword evidence="3" id="KW-1185">Reference proteome</keyword>
<dbReference type="GeneID" id="31367588"/>
<evidence type="ECO:0000256" key="1">
    <source>
        <dbReference type="SAM" id="MobiDB-lite"/>
    </source>
</evidence>
<sequence length="105" mass="11988">MSLLKNELIRLSIELDTTVYFQEKDGHFHITVKAYFSAGEIEVTRINYTRVGTNNLSARSKKLLTLATNTSRKEQSTPKDLVDHQRNKSHWSDSNSIDVTTCRSS</sequence>
<dbReference type="EMBL" id="ADBJ01000042">
    <property type="protein sequence ID" value="EFA77519.1"/>
    <property type="molecule type" value="Genomic_DNA"/>
</dbReference>
<feature type="compositionally biased region" description="Basic and acidic residues" evidence="1">
    <location>
        <begin position="71"/>
        <end position="86"/>
    </location>
</feature>
<protein>
    <submittedName>
        <fullName evidence="2">Uncharacterized protein</fullName>
    </submittedName>
</protein>
<accession>D3BLR8</accession>
<feature type="region of interest" description="Disordered" evidence="1">
    <location>
        <begin position="67"/>
        <end position="105"/>
    </location>
</feature>
<dbReference type="Proteomes" id="UP000001396">
    <property type="component" value="Unassembled WGS sequence"/>
</dbReference>
<reference evidence="2 3" key="1">
    <citation type="journal article" date="2011" name="Genome Res.">
        <title>Phylogeny-wide analysis of social amoeba genomes highlights ancient origins for complex intercellular communication.</title>
        <authorList>
            <person name="Heidel A.J."/>
            <person name="Lawal H.M."/>
            <person name="Felder M."/>
            <person name="Schilde C."/>
            <person name="Helps N.R."/>
            <person name="Tunggal B."/>
            <person name="Rivero F."/>
            <person name="John U."/>
            <person name="Schleicher M."/>
            <person name="Eichinger L."/>
            <person name="Platzer M."/>
            <person name="Noegel A.A."/>
            <person name="Schaap P."/>
            <person name="Gloeckner G."/>
        </authorList>
    </citation>
    <scope>NUCLEOTIDE SEQUENCE [LARGE SCALE GENOMIC DNA]</scope>
    <source>
        <strain evidence="3">ATCC 26659 / Pp 5 / PN500</strain>
    </source>
</reference>
<evidence type="ECO:0000313" key="2">
    <source>
        <dbReference type="EMBL" id="EFA77519.1"/>
    </source>
</evidence>
<comment type="caution">
    <text evidence="2">The sequence shown here is derived from an EMBL/GenBank/DDBJ whole genome shotgun (WGS) entry which is preliminary data.</text>
</comment>
<dbReference type="InParanoid" id="D3BLR8"/>